<dbReference type="EMBL" id="LRGB01001574">
    <property type="protein sequence ID" value="KZS11707.1"/>
    <property type="molecule type" value="Genomic_DNA"/>
</dbReference>
<protein>
    <submittedName>
        <fullName evidence="1">Uncharacterized protein</fullName>
    </submittedName>
</protein>
<keyword evidence="2" id="KW-1185">Reference proteome</keyword>
<comment type="caution">
    <text evidence="1">The sequence shown here is derived from an EMBL/GenBank/DDBJ whole genome shotgun (WGS) entry which is preliminary data.</text>
</comment>
<evidence type="ECO:0000313" key="1">
    <source>
        <dbReference type="EMBL" id="KZS11707.1"/>
    </source>
</evidence>
<sequence length="150" mass="16912">MIAISVFYNAVTVLGVSNRRAGDYKRRDQLVRQTQNTLKELSVLAEQFLLTPVFFTSFLPLIHPACLLRWRFCCFALSAPGLKIWLLKSSTDRLTNPSTPLTSQRTHRIRLTANQPIHPTHRTRLTQPTPSIATLKPLLNALKIPPVTGV</sequence>
<organism evidence="1 2">
    <name type="scientific">Daphnia magna</name>
    <dbReference type="NCBI Taxonomy" id="35525"/>
    <lineage>
        <taxon>Eukaryota</taxon>
        <taxon>Metazoa</taxon>
        <taxon>Ecdysozoa</taxon>
        <taxon>Arthropoda</taxon>
        <taxon>Crustacea</taxon>
        <taxon>Branchiopoda</taxon>
        <taxon>Diplostraca</taxon>
        <taxon>Cladocera</taxon>
        <taxon>Anomopoda</taxon>
        <taxon>Daphniidae</taxon>
        <taxon>Daphnia</taxon>
    </lineage>
</organism>
<dbReference type="AlphaFoldDB" id="A0A164UVD3"/>
<dbReference type="Proteomes" id="UP000076858">
    <property type="component" value="Unassembled WGS sequence"/>
</dbReference>
<reference evidence="1 2" key="1">
    <citation type="submission" date="2016-03" db="EMBL/GenBank/DDBJ databases">
        <title>EvidentialGene: Evidence-directed Construction of Genes on Genomes.</title>
        <authorList>
            <person name="Gilbert D.G."/>
            <person name="Choi J.-H."/>
            <person name="Mockaitis K."/>
            <person name="Colbourne J."/>
            <person name="Pfrender M."/>
        </authorList>
    </citation>
    <scope>NUCLEOTIDE SEQUENCE [LARGE SCALE GENOMIC DNA]</scope>
    <source>
        <strain evidence="1 2">Xinb3</strain>
        <tissue evidence="1">Complete organism</tissue>
    </source>
</reference>
<name>A0A164UVD3_9CRUS</name>
<proteinExistence type="predicted"/>
<evidence type="ECO:0000313" key="2">
    <source>
        <dbReference type="Proteomes" id="UP000076858"/>
    </source>
</evidence>
<gene>
    <name evidence="1" type="ORF">APZ42_023624</name>
</gene>
<accession>A0A164UVD3</accession>